<comment type="catalytic activity">
    <reaction evidence="8 9">
        <text>guanine + H2O + H(+) = xanthine + NH4(+)</text>
        <dbReference type="Rhea" id="RHEA:14665"/>
        <dbReference type="ChEBI" id="CHEBI:15377"/>
        <dbReference type="ChEBI" id="CHEBI:15378"/>
        <dbReference type="ChEBI" id="CHEBI:16235"/>
        <dbReference type="ChEBI" id="CHEBI:17712"/>
        <dbReference type="ChEBI" id="CHEBI:28938"/>
        <dbReference type="EC" id="3.5.4.3"/>
    </reaction>
</comment>
<dbReference type="GO" id="GO:0006147">
    <property type="term" value="P:guanine catabolic process"/>
    <property type="evidence" value="ECO:0007669"/>
    <property type="project" value="UniProtKB-UniRule"/>
</dbReference>
<keyword evidence="5 9" id="KW-0479">Metal-binding</keyword>
<dbReference type="SUPFAM" id="SSF51556">
    <property type="entry name" value="Metallo-dependent hydrolases"/>
    <property type="match status" value="1"/>
</dbReference>
<evidence type="ECO:0000256" key="9">
    <source>
        <dbReference type="RuleBase" id="RU366009"/>
    </source>
</evidence>
<comment type="function">
    <text evidence="9">Catalyzes the hydrolytic deamination of guanine, producing xanthine and ammonia.</text>
</comment>
<evidence type="ECO:0000256" key="1">
    <source>
        <dbReference type="ARBA" id="ARBA00004984"/>
    </source>
</evidence>
<protein>
    <recommendedName>
        <fullName evidence="4 9">Guanine deaminase</fullName>
        <shortName evidence="9">Guanase</shortName>
        <ecNumber evidence="3 9">3.5.4.3</ecNumber>
    </recommendedName>
    <alternativeName>
        <fullName evidence="9">Guanine aminohydrolase</fullName>
    </alternativeName>
</protein>
<evidence type="ECO:0000256" key="7">
    <source>
        <dbReference type="ARBA" id="ARBA00022833"/>
    </source>
</evidence>
<evidence type="ECO:0000256" key="3">
    <source>
        <dbReference type="ARBA" id="ARBA00012781"/>
    </source>
</evidence>
<evidence type="ECO:0000313" key="12">
    <source>
        <dbReference type="Proteomes" id="UP000653454"/>
    </source>
</evidence>
<dbReference type="InterPro" id="IPR051607">
    <property type="entry name" value="Metallo-dep_hydrolases"/>
</dbReference>
<feature type="domain" description="Amidohydrolase-related" evidence="10">
    <location>
        <begin position="65"/>
        <end position="441"/>
    </location>
</feature>
<dbReference type="PANTHER" id="PTHR11271:SF6">
    <property type="entry name" value="GUANINE DEAMINASE"/>
    <property type="match status" value="1"/>
</dbReference>
<dbReference type="Proteomes" id="UP000653454">
    <property type="component" value="Unassembled WGS sequence"/>
</dbReference>
<keyword evidence="7 9" id="KW-0862">Zinc</keyword>
<organism evidence="11 12">
    <name type="scientific">Plutella xylostella</name>
    <name type="common">Diamondback moth</name>
    <name type="synonym">Plutella maculipennis</name>
    <dbReference type="NCBI Taxonomy" id="51655"/>
    <lineage>
        <taxon>Eukaryota</taxon>
        <taxon>Metazoa</taxon>
        <taxon>Ecdysozoa</taxon>
        <taxon>Arthropoda</taxon>
        <taxon>Hexapoda</taxon>
        <taxon>Insecta</taxon>
        <taxon>Pterygota</taxon>
        <taxon>Neoptera</taxon>
        <taxon>Endopterygota</taxon>
        <taxon>Lepidoptera</taxon>
        <taxon>Glossata</taxon>
        <taxon>Ditrysia</taxon>
        <taxon>Yponomeutoidea</taxon>
        <taxon>Plutellidae</taxon>
        <taxon>Plutella</taxon>
    </lineage>
</organism>
<comment type="caution">
    <text evidence="11">The sequence shown here is derived from an EMBL/GenBank/DDBJ whole genome shotgun (WGS) entry which is preliminary data.</text>
</comment>
<comment type="cofactor">
    <cofactor evidence="9">
        <name>Zn(2+)</name>
        <dbReference type="ChEBI" id="CHEBI:29105"/>
    </cofactor>
    <text evidence="9">Binds 1 zinc ion per subunit.</text>
</comment>
<dbReference type="FunFam" id="3.20.20.140:FF:000022">
    <property type="entry name" value="Guanine deaminase"/>
    <property type="match status" value="1"/>
</dbReference>
<evidence type="ECO:0000256" key="8">
    <source>
        <dbReference type="ARBA" id="ARBA00051148"/>
    </source>
</evidence>
<dbReference type="Pfam" id="PF01979">
    <property type="entry name" value="Amidohydro_1"/>
    <property type="match status" value="1"/>
</dbReference>
<dbReference type="EMBL" id="CAJHNJ030000014">
    <property type="protein sequence ID" value="CAG9112831.1"/>
    <property type="molecule type" value="Genomic_DNA"/>
</dbReference>
<dbReference type="SUPFAM" id="SSF51338">
    <property type="entry name" value="Composite domain of metallo-dependent hydrolases"/>
    <property type="match status" value="1"/>
</dbReference>
<dbReference type="PANTHER" id="PTHR11271">
    <property type="entry name" value="GUANINE DEAMINASE"/>
    <property type="match status" value="1"/>
</dbReference>
<evidence type="ECO:0000256" key="4">
    <source>
        <dbReference type="ARBA" id="ARBA00014514"/>
    </source>
</evidence>
<comment type="pathway">
    <text evidence="1 9">Purine metabolism; guanine degradation; xanthine from guanine: step 1/1.</text>
</comment>
<keyword evidence="12" id="KW-1185">Reference proteome</keyword>
<dbReference type="InterPro" id="IPR014311">
    <property type="entry name" value="Guanine_deaminase"/>
</dbReference>
<dbReference type="Gene3D" id="3.20.20.140">
    <property type="entry name" value="Metal-dependent hydrolases"/>
    <property type="match status" value="1"/>
</dbReference>
<keyword evidence="6 9" id="KW-0378">Hydrolase</keyword>
<reference evidence="11" key="1">
    <citation type="submission" date="2020-11" db="EMBL/GenBank/DDBJ databases">
        <authorList>
            <person name="Whiteford S."/>
        </authorList>
    </citation>
    <scope>NUCLEOTIDE SEQUENCE</scope>
</reference>
<evidence type="ECO:0000313" key="11">
    <source>
        <dbReference type="EMBL" id="CAG9112831.1"/>
    </source>
</evidence>
<dbReference type="GO" id="GO:0005829">
    <property type="term" value="C:cytosol"/>
    <property type="evidence" value="ECO:0007669"/>
    <property type="project" value="TreeGrafter"/>
</dbReference>
<dbReference type="InterPro" id="IPR006680">
    <property type="entry name" value="Amidohydro-rel"/>
</dbReference>
<proteinExistence type="inferred from homology"/>
<dbReference type="InterPro" id="IPR032466">
    <property type="entry name" value="Metal_Hydrolase"/>
</dbReference>
<gene>
    <name evidence="11" type="ORF">PLXY2_LOCUS5104</name>
</gene>
<dbReference type="GO" id="GO:0008270">
    <property type="term" value="F:zinc ion binding"/>
    <property type="evidence" value="ECO:0007669"/>
    <property type="project" value="UniProtKB-UniRule"/>
</dbReference>
<dbReference type="GO" id="GO:0008892">
    <property type="term" value="F:guanine deaminase activity"/>
    <property type="evidence" value="ECO:0007669"/>
    <property type="project" value="UniProtKB-UniRule"/>
</dbReference>
<evidence type="ECO:0000256" key="2">
    <source>
        <dbReference type="ARBA" id="ARBA00006745"/>
    </source>
</evidence>
<accession>A0A8S4EAY7</accession>
<name>A0A8S4EAY7_PLUXY</name>
<dbReference type="InterPro" id="IPR011059">
    <property type="entry name" value="Metal-dep_hydrolase_composite"/>
</dbReference>
<dbReference type="EC" id="3.5.4.3" evidence="3 9"/>
<evidence type="ECO:0000256" key="6">
    <source>
        <dbReference type="ARBA" id="ARBA00022801"/>
    </source>
</evidence>
<sequence>MASETIYSGLIATSTSLTQINIFNGFITVEDGKINRIGTTSEFHKLHQLYRSNGYNIVQLRPGQFLMPGLVDCHTHAPQFPNIGLGLDRPLLEWLDKYTFPLEKKYSDTQFAAAVYDKVVRRLLNNGTTTACYFGSLSLQGTLELVQSVIAHRQRALVGKVSMNLHNDAGYYNTTETEIKEVEIFVRKVLEAKNDLVQPAITPRFAVSCDEELMTNLSKIAQKYDCLIQSHISENKGEIQYVLETNPDSQSYSEVYDKSNILNNKCIMAHAVHLSSQEMALLSRRGVSVAHCAASNTRLMSGLCPLRRILASGINVGLGTDVSGGDSASILDAMRRAMDVSQHLQLQGEADAAISWREAFYLATLGGAKALSLADKIGSFEVGKEFDALLINVYKDGGPIDCHDYSVDTTETEVGESMLQKLIYLGDDRNIEKVYIKGVEVKHSL</sequence>
<evidence type="ECO:0000256" key="5">
    <source>
        <dbReference type="ARBA" id="ARBA00022723"/>
    </source>
</evidence>
<comment type="similarity">
    <text evidence="2 9">Belongs to the metallo-dependent hydrolases superfamily. ATZ/TRZ family.</text>
</comment>
<dbReference type="NCBIfam" id="TIGR02967">
    <property type="entry name" value="guan_deamin"/>
    <property type="match status" value="1"/>
</dbReference>
<dbReference type="Gene3D" id="2.30.40.10">
    <property type="entry name" value="Urease, subunit C, domain 1"/>
    <property type="match status" value="1"/>
</dbReference>
<evidence type="ECO:0000259" key="10">
    <source>
        <dbReference type="Pfam" id="PF01979"/>
    </source>
</evidence>
<dbReference type="AlphaFoldDB" id="A0A8S4EAY7"/>